<evidence type="ECO:0000256" key="5">
    <source>
        <dbReference type="ARBA" id="ARBA00022801"/>
    </source>
</evidence>
<sequence>MSGLSGSTVFRTGPALPPISAASRGDPRRRTVPEHQESPARPPEGLLCGTMEVHRRLLTENAAYATARTAIENHAFAYERGDARTARTGVTCVPVVVHVVHATDEENVDDAQVLSQLDVLNQDFRKLNPDVAGVPEVWRELAADSRVGFRLASVDPDGHPTTGITRTRTQVAGFGTDDAVKFTAQGGRDAWPADRYLNVWVCLLEGGLLGYAQFPGGPAATDGVVIRHSAFGTNGTATAPFALGRTATHEVGHWLNLHHIWGDDGTGCSGSDFVADTPNQGGPNFGSPVFPHVSCHNGPHGDMFMNYMDYVDDAAMFMFTAGQAVRVNATLDGPRSTFPTGPC</sequence>
<feature type="region of interest" description="Disordered" evidence="9">
    <location>
        <begin position="1"/>
        <end position="46"/>
    </location>
</feature>
<name>A0A939JNT2_9ACTN</name>
<accession>A0A939JNT2</accession>
<evidence type="ECO:0000313" key="11">
    <source>
        <dbReference type="EMBL" id="MBO0655631.1"/>
    </source>
</evidence>
<feature type="compositionally biased region" description="Polar residues" evidence="9">
    <location>
        <begin position="1"/>
        <end position="10"/>
    </location>
</feature>
<dbReference type="CDD" id="cd04275">
    <property type="entry name" value="ZnMc_pappalysin_like"/>
    <property type="match status" value="1"/>
</dbReference>
<reference evidence="11" key="1">
    <citation type="submission" date="2021-03" db="EMBL/GenBank/DDBJ databases">
        <title>Streptomyces strains.</title>
        <authorList>
            <person name="Lund M.B."/>
            <person name="Toerring T."/>
        </authorList>
    </citation>
    <scope>NUCLEOTIDE SEQUENCE</scope>
    <source>
        <strain evidence="11">JCM 4242</strain>
    </source>
</reference>
<organism evidence="11 12">
    <name type="scientific">Streptomyces triculaminicus</name>
    <dbReference type="NCBI Taxonomy" id="2816232"/>
    <lineage>
        <taxon>Bacteria</taxon>
        <taxon>Bacillati</taxon>
        <taxon>Actinomycetota</taxon>
        <taxon>Actinomycetes</taxon>
        <taxon>Kitasatosporales</taxon>
        <taxon>Streptomycetaceae</taxon>
        <taxon>Streptomyces</taxon>
    </lineage>
</organism>
<keyword evidence="2" id="KW-0645">Protease</keyword>
<dbReference type="Proteomes" id="UP000664781">
    <property type="component" value="Unassembled WGS sequence"/>
</dbReference>
<comment type="similarity">
    <text evidence="1">Belongs to the peptidase M43B family.</text>
</comment>
<keyword evidence="5" id="KW-0378">Hydrolase</keyword>
<evidence type="ECO:0000256" key="3">
    <source>
        <dbReference type="ARBA" id="ARBA00022723"/>
    </source>
</evidence>
<keyword evidence="6" id="KW-0862">Zinc</keyword>
<proteinExistence type="inferred from homology"/>
<keyword evidence="4" id="KW-0732">Signal</keyword>
<keyword evidence="8" id="KW-1015">Disulfide bond</keyword>
<dbReference type="GO" id="GO:0046872">
    <property type="term" value="F:metal ion binding"/>
    <property type="evidence" value="ECO:0007669"/>
    <property type="project" value="UniProtKB-KW"/>
</dbReference>
<keyword evidence="3" id="KW-0479">Metal-binding</keyword>
<dbReference type="AlphaFoldDB" id="A0A939JNT2"/>
<comment type="caution">
    <text evidence="11">The sequence shown here is derived from an EMBL/GenBank/DDBJ whole genome shotgun (WGS) entry which is preliminary data.</text>
</comment>
<evidence type="ECO:0000256" key="7">
    <source>
        <dbReference type="ARBA" id="ARBA00023049"/>
    </source>
</evidence>
<feature type="domain" description="Peptidase M43 pregnancy-associated plasma-A" evidence="10">
    <location>
        <begin position="188"/>
        <end position="332"/>
    </location>
</feature>
<dbReference type="InterPro" id="IPR008754">
    <property type="entry name" value="Peptidase_M43"/>
</dbReference>
<gene>
    <name evidence="11" type="ORF">J1792_23470</name>
</gene>
<feature type="compositionally biased region" description="Basic and acidic residues" evidence="9">
    <location>
        <begin position="25"/>
        <end position="38"/>
    </location>
</feature>
<dbReference type="Gene3D" id="3.40.390.10">
    <property type="entry name" value="Collagenase (Catalytic Domain)"/>
    <property type="match status" value="1"/>
</dbReference>
<evidence type="ECO:0000256" key="6">
    <source>
        <dbReference type="ARBA" id="ARBA00022833"/>
    </source>
</evidence>
<dbReference type="EMBL" id="JAFMOF010000003">
    <property type="protein sequence ID" value="MBO0655631.1"/>
    <property type="molecule type" value="Genomic_DNA"/>
</dbReference>
<evidence type="ECO:0000256" key="2">
    <source>
        <dbReference type="ARBA" id="ARBA00022670"/>
    </source>
</evidence>
<dbReference type="PANTHER" id="PTHR47466">
    <property type="match status" value="1"/>
</dbReference>
<dbReference type="GO" id="GO:0006508">
    <property type="term" value="P:proteolysis"/>
    <property type="evidence" value="ECO:0007669"/>
    <property type="project" value="UniProtKB-KW"/>
</dbReference>
<evidence type="ECO:0000256" key="1">
    <source>
        <dbReference type="ARBA" id="ARBA00008721"/>
    </source>
</evidence>
<dbReference type="PANTHER" id="PTHR47466:SF1">
    <property type="entry name" value="METALLOPROTEASE MEP1 (AFU_ORTHOLOGUE AFUA_1G07730)-RELATED"/>
    <property type="match status" value="1"/>
</dbReference>
<keyword evidence="12" id="KW-1185">Reference proteome</keyword>
<keyword evidence="7 11" id="KW-0482">Metalloprotease</keyword>
<evidence type="ECO:0000256" key="8">
    <source>
        <dbReference type="ARBA" id="ARBA00023157"/>
    </source>
</evidence>
<evidence type="ECO:0000256" key="4">
    <source>
        <dbReference type="ARBA" id="ARBA00022729"/>
    </source>
</evidence>
<protein>
    <submittedName>
        <fullName evidence="11">Zinc metalloprotease</fullName>
    </submittedName>
</protein>
<dbReference type="Pfam" id="PF05572">
    <property type="entry name" value="Peptidase_M43"/>
    <property type="match status" value="1"/>
</dbReference>
<dbReference type="InterPro" id="IPR024079">
    <property type="entry name" value="MetalloPept_cat_dom_sf"/>
</dbReference>
<evidence type="ECO:0000259" key="10">
    <source>
        <dbReference type="Pfam" id="PF05572"/>
    </source>
</evidence>
<evidence type="ECO:0000256" key="9">
    <source>
        <dbReference type="SAM" id="MobiDB-lite"/>
    </source>
</evidence>
<dbReference type="GO" id="GO:0008237">
    <property type="term" value="F:metallopeptidase activity"/>
    <property type="evidence" value="ECO:0007669"/>
    <property type="project" value="UniProtKB-KW"/>
</dbReference>
<dbReference type="SUPFAM" id="SSF55486">
    <property type="entry name" value="Metalloproteases ('zincins'), catalytic domain"/>
    <property type="match status" value="1"/>
</dbReference>
<evidence type="ECO:0000313" key="12">
    <source>
        <dbReference type="Proteomes" id="UP000664781"/>
    </source>
</evidence>